<dbReference type="GO" id="GO:0005886">
    <property type="term" value="C:plasma membrane"/>
    <property type="evidence" value="ECO:0007669"/>
    <property type="project" value="InterPro"/>
</dbReference>
<evidence type="ECO:0000313" key="16">
    <source>
        <dbReference type="Proteomes" id="UP000642973"/>
    </source>
</evidence>
<evidence type="ECO:0000256" key="7">
    <source>
        <dbReference type="ARBA" id="ARBA00022741"/>
    </source>
</evidence>
<feature type="domain" description="Guanylate cyclase" evidence="14">
    <location>
        <begin position="354"/>
        <end position="393"/>
    </location>
</feature>
<keyword evidence="10 13" id="KW-1133">Transmembrane helix</keyword>
<keyword evidence="8" id="KW-0067">ATP-binding</keyword>
<evidence type="ECO:0000256" key="12">
    <source>
        <dbReference type="ARBA" id="ARBA00023239"/>
    </source>
</evidence>
<evidence type="ECO:0000256" key="13">
    <source>
        <dbReference type="SAM" id="Phobius"/>
    </source>
</evidence>
<dbReference type="FunFam" id="3.30.70.1230:FF:000082">
    <property type="entry name" value="Adenylate cyclase type 6"/>
    <property type="match status" value="1"/>
</dbReference>
<gene>
    <name evidence="15" type="primary">Adcy6_1</name>
    <name evidence="15" type="ORF">CALVIR_R07858</name>
</gene>
<dbReference type="GO" id="GO:0005524">
    <property type="term" value="F:ATP binding"/>
    <property type="evidence" value="ECO:0007669"/>
    <property type="project" value="UniProtKB-KW"/>
</dbReference>
<comment type="cofactor">
    <cofactor evidence="2">
        <name>Mn(2+)</name>
        <dbReference type="ChEBI" id="CHEBI:29035"/>
    </cofactor>
</comment>
<evidence type="ECO:0000259" key="14">
    <source>
        <dbReference type="PROSITE" id="PS50125"/>
    </source>
</evidence>
<keyword evidence="16" id="KW-1185">Reference proteome</keyword>
<evidence type="ECO:0000256" key="11">
    <source>
        <dbReference type="ARBA" id="ARBA00023136"/>
    </source>
</evidence>
<comment type="catalytic activity">
    <reaction evidence="1">
        <text>ATP = 3',5'-cyclic AMP + diphosphate</text>
        <dbReference type="Rhea" id="RHEA:15389"/>
        <dbReference type="ChEBI" id="CHEBI:30616"/>
        <dbReference type="ChEBI" id="CHEBI:33019"/>
        <dbReference type="ChEBI" id="CHEBI:58165"/>
        <dbReference type="EC" id="4.6.1.1"/>
    </reaction>
</comment>
<dbReference type="SUPFAM" id="SSF55073">
    <property type="entry name" value="Nucleotide cyclase"/>
    <property type="match status" value="1"/>
</dbReference>
<protein>
    <recommendedName>
        <fullName evidence="4">adenylate cyclase</fullName>
        <ecNumber evidence="4">4.6.1.1</ecNumber>
    </recommendedName>
</protein>
<evidence type="ECO:0000256" key="9">
    <source>
        <dbReference type="ARBA" id="ARBA00022842"/>
    </source>
</evidence>
<dbReference type="GO" id="GO:0007189">
    <property type="term" value="P:adenylate cyclase-activating G protein-coupled receptor signaling pathway"/>
    <property type="evidence" value="ECO:0007669"/>
    <property type="project" value="TreeGrafter"/>
</dbReference>
<evidence type="ECO:0000313" key="15">
    <source>
        <dbReference type="EMBL" id="NWI53819.1"/>
    </source>
</evidence>
<dbReference type="Proteomes" id="UP000642973">
    <property type="component" value="Unassembled WGS sequence"/>
</dbReference>
<evidence type="ECO:0000256" key="3">
    <source>
        <dbReference type="ARBA" id="ARBA00004141"/>
    </source>
</evidence>
<feature type="non-terminal residue" evidence="15">
    <location>
        <position position="1"/>
    </location>
</feature>
<sequence length="393" mass="42978">AQEALNPEDEVDEFLSRAIDARSIDQLRKDHVKKFLLTFQTPELEKKYSKKVDDRFGGYVACTLLVFCFICCLQILVFPQLGAGGGPGGAQLCVTGSRVPPQLFPTALQRLSRSIVQSRALSTGIAVFTILLVFIAAFVNMFSCSRVALRECAARELNVTPEAVGPCQLRALNFSLGTPPGSCHGHGLACDFPEYFSYSVVLSLLACSVFLHISSIGKLLLMVAIEATFLLLVEGPHAALFDNADLLVVANALDGELGVGGEGGQQQEGPLGVWAVRGGCILGSGCSFGRWVEFWGLWHGCSFGATGEKEEMEELQAYNRRLLHNILPKDVAAHFLARERRNDELYYQSCECVAVMFASISNFSEFYVELEANNEGVECLRLLNEIIADFDEV</sequence>
<evidence type="ECO:0000256" key="10">
    <source>
        <dbReference type="ARBA" id="ARBA00022989"/>
    </source>
</evidence>
<evidence type="ECO:0000256" key="1">
    <source>
        <dbReference type="ARBA" id="ARBA00001593"/>
    </source>
</evidence>
<dbReference type="GO" id="GO:0006171">
    <property type="term" value="P:cAMP biosynthetic process"/>
    <property type="evidence" value="ECO:0007669"/>
    <property type="project" value="InterPro"/>
</dbReference>
<keyword evidence="9" id="KW-0460">Magnesium</keyword>
<keyword evidence="7" id="KW-0547">Nucleotide-binding</keyword>
<dbReference type="GO" id="GO:0046872">
    <property type="term" value="F:metal ion binding"/>
    <property type="evidence" value="ECO:0007669"/>
    <property type="project" value="UniProtKB-KW"/>
</dbReference>
<organism evidence="15 16">
    <name type="scientific">Calyptomena viridis</name>
    <name type="common">Lesser green broadbill</name>
    <dbReference type="NCBI Taxonomy" id="135972"/>
    <lineage>
        <taxon>Eukaryota</taxon>
        <taxon>Metazoa</taxon>
        <taxon>Chordata</taxon>
        <taxon>Craniata</taxon>
        <taxon>Vertebrata</taxon>
        <taxon>Euteleostomi</taxon>
        <taxon>Archelosauria</taxon>
        <taxon>Archosauria</taxon>
        <taxon>Dinosauria</taxon>
        <taxon>Saurischia</taxon>
        <taxon>Theropoda</taxon>
        <taxon>Coelurosauria</taxon>
        <taxon>Aves</taxon>
        <taxon>Neognathae</taxon>
        <taxon>Neoaves</taxon>
        <taxon>Telluraves</taxon>
        <taxon>Australaves</taxon>
        <taxon>Passeriformes</taxon>
        <taxon>Eurylaimidae</taxon>
        <taxon>Calyptomena</taxon>
    </lineage>
</organism>
<dbReference type="GO" id="GO:0035556">
    <property type="term" value="P:intracellular signal transduction"/>
    <property type="evidence" value="ECO:0007669"/>
    <property type="project" value="InterPro"/>
</dbReference>
<dbReference type="PANTHER" id="PTHR45627">
    <property type="entry name" value="ADENYLATE CYCLASE TYPE 1"/>
    <property type="match status" value="1"/>
</dbReference>
<keyword evidence="11 13" id="KW-0472">Membrane</keyword>
<comment type="caution">
    <text evidence="15">The sequence shown here is derived from an EMBL/GenBank/DDBJ whole genome shotgun (WGS) entry which is preliminary data.</text>
</comment>
<evidence type="ECO:0000256" key="5">
    <source>
        <dbReference type="ARBA" id="ARBA00022692"/>
    </source>
</evidence>
<dbReference type="Gene3D" id="3.30.70.1230">
    <property type="entry name" value="Nucleotide cyclase"/>
    <property type="match status" value="1"/>
</dbReference>
<dbReference type="InterPro" id="IPR009398">
    <property type="entry name" value="Adcy_conserved_dom"/>
</dbReference>
<keyword evidence="6" id="KW-0479">Metal-binding</keyword>
<evidence type="ECO:0000256" key="4">
    <source>
        <dbReference type="ARBA" id="ARBA00012201"/>
    </source>
</evidence>
<dbReference type="InterPro" id="IPR029787">
    <property type="entry name" value="Nucleotide_cyclase"/>
</dbReference>
<evidence type="ECO:0000256" key="6">
    <source>
        <dbReference type="ARBA" id="ARBA00022723"/>
    </source>
</evidence>
<evidence type="ECO:0000256" key="8">
    <source>
        <dbReference type="ARBA" id="ARBA00022840"/>
    </source>
</evidence>
<accession>A0A851CCD4</accession>
<evidence type="ECO:0000256" key="2">
    <source>
        <dbReference type="ARBA" id="ARBA00001936"/>
    </source>
</evidence>
<proteinExistence type="predicted"/>
<name>A0A851CCD4_CALVR</name>
<keyword evidence="12" id="KW-0456">Lyase</keyword>
<feature type="transmembrane region" description="Helical" evidence="13">
    <location>
        <begin position="195"/>
        <end position="213"/>
    </location>
</feature>
<comment type="subcellular location">
    <subcellularLocation>
        <location evidence="3">Membrane</location>
        <topology evidence="3">Multi-pass membrane protein</topology>
    </subcellularLocation>
</comment>
<dbReference type="PROSITE" id="PS50125">
    <property type="entry name" value="GUANYLATE_CYCLASE_2"/>
    <property type="match status" value="1"/>
</dbReference>
<dbReference type="GO" id="GO:0004016">
    <property type="term" value="F:adenylate cyclase activity"/>
    <property type="evidence" value="ECO:0007669"/>
    <property type="project" value="UniProtKB-EC"/>
</dbReference>
<feature type="non-terminal residue" evidence="15">
    <location>
        <position position="393"/>
    </location>
</feature>
<feature type="transmembrane region" description="Helical" evidence="13">
    <location>
        <begin position="120"/>
        <end position="139"/>
    </location>
</feature>
<dbReference type="PANTHER" id="PTHR45627:SF11">
    <property type="entry name" value="ADENYLATE CYCLASE TYPE 6"/>
    <property type="match status" value="1"/>
</dbReference>
<dbReference type="InterPro" id="IPR001054">
    <property type="entry name" value="A/G_cyclase"/>
</dbReference>
<dbReference type="Pfam" id="PF06327">
    <property type="entry name" value="Adcy_cons_dom"/>
    <property type="match status" value="1"/>
</dbReference>
<feature type="transmembrane region" description="Helical" evidence="13">
    <location>
        <begin position="56"/>
        <end position="78"/>
    </location>
</feature>
<dbReference type="EC" id="4.6.1.1" evidence="4"/>
<dbReference type="EMBL" id="WEIV01012765">
    <property type="protein sequence ID" value="NWI53819.1"/>
    <property type="molecule type" value="Genomic_DNA"/>
</dbReference>
<dbReference type="AlphaFoldDB" id="A0A851CCD4"/>
<dbReference type="Pfam" id="PF00211">
    <property type="entry name" value="Guanylate_cyc"/>
    <property type="match status" value="1"/>
</dbReference>
<reference evidence="15" key="1">
    <citation type="submission" date="2019-10" db="EMBL/GenBank/DDBJ databases">
        <title>Bird 10,000 Genomes (B10K) Project - Family phase.</title>
        <authorList>
            <person name="Zhang G."/>
        </authorList>
    </citation>
    <scope>NUCLEOTIDE SEQUENCE</scope>
    <source>
        <strain evidence="15">B10K-DU-002-55</strain>
        <tissue evidence="15">Muscle</tissue>
    </source>
</reference>
<keyword evidence="5 13" id="KW-0812">Transmembrane</keyword>